<dbReference type="Proteomes" id="UP001239994">
    <property type="component" value="Unassembled WGS sequence"/>
</dbReference>
<dbReference type="PROSITE" id="PS50994">
    <property type="entry name" value="INTEGRASE"/>
    <property type="match status" value="1"/>
</dbReference>
<feature type="domain" description="Integrase catalytic" evidence="1">
    <location>
        <begin position="34"/>
        <end position="137"/>
    </location>
</feature>
<dbReference type="PANTHER" id="PTHR37984">
    <property type="entry name" value="PROTEIN CBG26694"/>
    <property type="match status" value="1"/>
</dbReference>
<dbReference type="InterPro" id="IPR036397">
    <property type="entry name" value="RNaseH_sf"/>
</dbReference>
<accession>A0AAD9DM12</accession>
<dbReference type="AlphaFoldDB" id="A0AAD9DM12"/>
<reference evidence="2" key="1">
    <citation type="submission" date="2023-03" db="EMBL/GenBank/DDBJ databases">
        <title>Electrophorus voltai genome.</title>
        <authorList>
            <person name="Bian C."/>
        </authorList>
    </citation>
    <scope>NUCLEOTIDE SEQUENCE</scope>
    <source>
        <strain evidence="2">CB-2022</strain>
        <tissue evidence="2">Muscle</tissue>
    </source>
</reference>
<protein>
    <recommendedName>
        <fullName evidence="1">Integrase catalytic domain-containing protein</fullName>
    </recommendedName>
</protein>
<name>A0AAD9DM12_9TELE</name>
<dbReference type="Gene3D" id="3.30.420.10">
    <property type="entry name" value="Ribonuclease H-like superfamily/Ribonuclease H"/>
    <property type="match status" value="1"/>
</dbReference>
<comment type="caution">
    <text evidence="2">The sequence shown here is derived from an EMBL/GenBank/DDBJ whole genome shotgun (WGS) entry which is preliminary data.</text>
</comment>
<dbReference type="InterPro" id="IPR001584">
    <property type="entry name" value="Integrase_cat-core"/>
</dbReference>
<evidence type="ECO:0000313" key="2">
    <source>
        <dbReference type="EMBL" id="KAK1785314.1"/>
    </source>
</evidence>
<organism evidence="2 3">
    <name type="scientific">Electrophorus voltai</name>
    <dbReference type="NCBI Taxonomy" id="2609070"/>
    <lineage>
        <taxon>Eukaryota</taxon>
        <taxon>Metazoa</taxon>
        <taxon>Chordata</taxon>
        <taxon>Craniata</taxon>
        <taxon>Vertebrata</taxon>
        <taxon>Euteleostomi</taxon>
        <taxon>Actinopterygii</taxon>
        <taxon>Neopterygii</taxon>
        <taxon>Teleostei</taxon>
        <taxon>Ostariophysi</taxon>
        <taxon>Gymnotiformes</taxon>
        <taxon>Gymnotoidei</taxon>
        <taxon>Gymnotidae</taxon>
        <taxon>Electrophorus</taxon>
    </lineage>
</organism>
<dbReference type="SUPFAM" id="SSF53098">
    <property type="entry name" value="Ribonuclease H-like"/>
    <property type="match status" value="1"/>
</dbReference>
<dbReference type="InterPro" id="IPR012337">
    <property type="entry name" value="RNaseH-like_sf"/>
</dbReference>
<evidence type="ECO:0000259" key="1">
    <source>
        <dbReference type="PROSITE" id="PS50994"/>
    </source>
</evidence>
<dbReference type="PANTHER" id="PTHR37984:SF5">
    <property type="entry name" value="PROTEIN NYNRIN-LIKE"/>
    <property type="match status" value="1"/>
</dbReference>
<gene>
    <name evidence="2" type="ORF">P4O66_018710</name>
</gene>
<dbReference type="EMBL" id="JAROKS010000026">
    <property type="protein sequence ID" value="KAK1785314.1"/>
    <property type="molecule type" value="Genomic_DNA"/>
</dbReference>
<dbReference type="GO" id="GO:0015074">
    <property type="term" value="P:DNA integration"/>
    <property type="evidence" value="ECO:0007669"/>
    <property type="project" value="InterPro"/>
</dbReference>
<feature type="non-terminal residue" evidence="2">
    <location>
        <position position="1"/>
    </location>
</feature>
<dbReference type="Pfam" id="PF00665">
    <property type="entry name" value="rve"/>
    <property type="match status" value="1"/>
</dbReference>
<dbReference type="InterPro" id="IPR050951">
    <property type="entry name" value="Retrovirus_Pol_polyprotein"/>
</dbReference>
<keyword evidence="3" id="KW-1185">Reference proteome</keyword>
<sequence>MHKDIVRYVASCSNCAHNKIPRTPPAGKLLPLPTPIRPWSHLAIDFITDFPVSESNTVILVIVDRFSKMVRFLPLKGLPTAWETADQLFRHVFRQFGLPEDIVSDRRPQFTSRVWKELLGKMNIPVSLTSGYHPQANRQGSSPRYIYGIPPHLTSQLWSRSEQVWEEVHQKLRRATTDYKWKAETSREPGIWGFPCIDPEAGCGGRSSMSWTGKGMDLRSAAEYRPAKCRTLTSLPPFIGNILRSLPLGGRVGRAPEGWQDLRH</sequence>
<evidence type="ECO:0000313" key="3">
    <source>
        <dbReference type="Proteomes" id="UP001239994"/>
    </source>
</evidence>
<proteinExistence type="predicted"/>
<dbReference type="GO" id="GO:0003676">
    <property type="term" value="F:nucleic acid binding"/>
    <property type="evidence" value="ECO:0007669"/>
    <property type="project" value="InterPro"/>
</dbReference>